<feature type="domain" description="Fumarate reductase/succinate dehydrogenase flavoprotein-like C-terminal" evidence="15">
    <location>
        <begin position="429"/>
        <end position="504"/>
    </location>
</feature>
<evidence type="ECO:0000256" key="11">
    <source>
        <dbReference type="PIRSR" id="PIRSR000171-1"/>
    </source>
</evidence>
<dbReference type="STRING" id="490189.SAMN02927903_03001"/>
<organism evidence="16 17">
    <name type="scientific">Flavobacterium caeni</name>
    <dbReference type="NCBI Taxonomy" id="490189"/>
    <lineage>
        <taxon>Bacteria</taxon>
        <taxon>Pseudomonadati</taxon>
        <taxon>Bacteroidota</taxon>
        <taxon>Flavobacteriia</taxon>
        <taxon>Flavobacteriales</taxon>
        <taxon>Flavobacteriaceae</taxon>
        <taxon>Flavobacterium</taxon>
    </lineage>
</organism>
<keyword evidence="17" id="KW-1185">Reference proteome</keyword>
<dbReference type="Gene3D" id="1.20.58.100">
    <property type="entry name" value="Fumarate reductase/succinate dehydrogenase flavoprotein-like, C-terminal domain"/>
    <property type="match status" value="1"/>
</dbReference>
<dbReference type="RefSeq" id="WP_091146117.1">
    <property type="nucleotide sequence ID" value="NZ_FMVF01000018.1"/>
</dbReference>
<dbReference type="InterPro" id="IPR036188">
    <property type="entry name" value="FAD/NAD-bd_sf"/>
</dbReference>
<dbReference type="NCBIfam" id="TIGR00551">
    <property type="entry name" value="nadB"/>
    <property type="match status" value="1"/>
</dbReference>
<evidence type="ECO:0000256" key="6">
    <source>
        <dbReference type="ARBA" id="ARBA00022642"/>
    </source>
</evidence>
<dbReference type="PANTHER" id="PTHR42716:SF2">
    <property type="entry name" value="L-ASPARTATE OXIDASE, CHLOROPLASTIC"/>
    <property type="match status" value="1"/>
</dbReference>
<evidence type="ECO:0000256" key="2">
    <source>
        <dbReference type="ARBA" id="ARBA00004950"/>
    </source>
</evidence>
<evidence type="ECO:0000256" key="5">
    <source>
        <dbReference type="ARBA" id="ARBA00022630"/>
    </source>
</evidence>
<evidence type="ECO:0000313" key="17">
    <source>
        <dbReference type="Proteomes" id="UP000199354"/>
    </source>
</evidence>
<comment type="function">
    <text evidence="12">Catalyzes the oxidation of L-aspartate to iminoaspartate.</text>
</comment>
<evidence type="ECO:0000256" key="9">
    <source>
        <dbReference type="ARBA" id="ARBA00048305"/>
    </source>
</evidence>
<evidence type="ECO:0000256" key="13">
    <source>
        <dbReference type="SAM" id="Coils"/>
    </source>
</evidence>
<keyword evidence="7 12" id="KW-0274">FAD</keyword>
<keyword evidence="6 12" id="KW-0662">Pyridine nucleotide biosynthesis</keyword>
<protein>
    <recommendedName>
        <fullName evidence="4 10">L-aspartate oxidase</fullName>
        <ecNumber evidence="4 10">1.4.3.16</ecNumber>
    </recommendedName>
</protein>
<keyword evidence="13" id="KW-0175">Coiled coil</keyword>
<dbReference type="SUPFAM" id="SSF46977">
    <property type="entry name" value="Succinate dehydrogenase/fumarate reductase flavoprotein C-terminal domain"/>
    <property type="match status" value="1"/>
</dbReference>
<accession>A0A1G5JZD3</accession>
<comment type="catalytic activity">
    <reaction evidence="9">
        <text>L-aspartate + O2 = iminosuccinate + H2O2</text>
        <dbReference type="Rhea" id="RHEA:25876"/>
        <dbReference type="ChEBI" id="CHEBI:15379"/>
        <dbReference type="ChEBI" id="CHEBI:16240"/>
        <dbReference type="ChEBI" id="CHEBI:29991"/>
        <dbReference type="ChEBI" id="CHEBI:77875"/>
        <dbReference type="EC" id="1.4.3.16"/>
    </reaction>
    <physiologicalReaction direction="left-to-right" evidence="9">
        <dbReference type="Rhea" id="RHEA:25877"/>
    </physiologicalReaction>
</comment>
<dbReference type="InterPro" id="IPR015939">
    <property type="entry name" value="Fum_Rdtase/Succ_DH_flav-like_C"/>
</dbReference>
<dbReference type="AlphaFoldDB" id="A0A1G5JZD3"/>
<dbReference type="EMBL" id="FMVF01000018">
    <property type="protein sequence ID" value="SCY93792.1"/>
    <property type="molecule type" value="Genomic_DNA"/>
</dbReference>
<dbReference type="FunFam" id="3.90.700.10:FF:000002">
    <property type="entry name" value="L-aspartate oxidase"/>
    <property type="match status" value="1"/>
</dbReference>
<dbReference type="GO" id="GO:0005737">
    <property type="term" value="C:cytoplasm"/>
    <property type="evidence" value="ECO:0007669"/>
    <property type="project" value="UniProtKB-SubCell"/>
</dbReference>
<dbReference type="SUPFAM" id="SSF51905">
    <property type="entry name" value="FAD/NAD(P)-binding domain"/>
    <property type="match status" value="1"/>
</dbReference>
<evidence type="ECO:0000256" key="1">
    <source>
        <dbReference type="ARBA" id="ARBA00001974"/>
    </source>
</evidence>
<name>A0A1G5JZD3_9FLAO</name>
<dbReference type="PIRSF" id="PIRSF000171">
    <property type="entry name" value="SDHA_APRA_LASPO"/>
    <property type="match status" value="1"/>
</dbReference>
<dbReference type="GO" id="GO:0008734">
    <property type="term" value="F:L-aspartate oxidase activity"/>
    <property type="evidence" value="ECO:0007669"/>
    <property type="project" value="UniProtKB-UniRule"/>
</dbReference>
<feature type="coiled-coil region" evidence="13">
    <location>
        <begin position="441"/>
        <end position="468"/>
    </location>
</feature>
<dbReference type="EC" id="1.4.3.16" evidence="4 10"/>
<dbReference type="UniPathway" id="UPA00253">
    <property type="reaction ID" value="UER00326"/>
</dbReference>
<evidence type="ECO:0000256" key="10">
    <source>
        <dbReference type="NCBIfam" id="TIGR00551"/>
    </source>
</evidence>
<dbReference type="InterPro" id="IPR003953">
    <property type="entry name" value="FAD-dep_OxRdtase_2_FAD-bd"/>
</dbReference>
<dbReference type="Gene3D" id="3.50.50.60">
    <property type="entry name" value="FAD/NAD(P)-binding domain"/>
    <property type="match status" value="1"/>
</dbReference>
<feature type="domain" description="FAD-dependent oxidoreductase 2 FAD-binding" evidence="14">
    <location>
        <begin position="4"/>
        <end position="380"/>
    </location>
</feature>
<comment type="subcellular location">
    <subcellularLocation>
        <location evidence="12">Cytoplasm</location>
    </subcellularLocation>
</comment>
<keyword evidence="8 12" id="KW-0560">Oxidoreductase</keyword>
<dbReference type="InterPro" id="IPR005288">
    <property type="entry name" value="NadB"/>
</dbReference>
<comment type="pathway">
    <text evidence="2 12">Cofactor biosynthesis; NAD(+) biosynthesis; iminoaspartate from L-aspartate (oxidase route): step 1/1.</text>
</comment>
<dbReference type="PRINTS" id="PR00368">
    <property type="entry name" value="FADPNR"/>
</dbReference>
<evidence type="ECO:0000256" key="8">
    <source>
        <dbReference type="ARBA" id="ARBA00023002"/>
    </source>
</evidence>
<dbReference type="SUPFAM" id="SSF56425">
    <property type="entry name" value="Succinate dehydrogenase/fumarate reductase flavoprotein, catalytic domain"/>
    <property type="match status" value="1"/>
</dbReference>
<evidence type="ECO:0000256" key="3">
    <source>
        <dbReference type="ARBA" id="ARBA00008562"/>
    </source>
</evidence>
<evidence type="ECO:0000313" key="16">
    <source>
        <dbReference type="EMBL" id="SCY93792.1"/>
    </source>
</evidence>
<dbReference type="Pfam" id="PF02910">
    <property type="entry name" value="Succ_DH_flav_C"/>
    <property type="match status" value="1"/>
</dbReference>
<evidence type="ECO:0000256" key="4">
    <source>
        <dbReference type="ARBA" id="ARBA00012173"/>
    </source>
</evidence>
<sequence length="505" mass="56524">MHTDYLIIGSGIAGLTFAIKISAFFPDKTITIVTKSTAEETNTKYAQGGIAVVQNQTGDHFKKHIEDTLICGDGLCNQEVVEMVITQGPKRLQELIDWGAKFDMNSAGYLDLGREGGHSINRVVHHKDQTGFEIERAILAQANSRNNIQILDFHFALELILEKNQCFGAYVLNETTNEILTIQSDITLLATGGIGQVYGHTTNPAVATGDGIAMAKRAGATIKDMEFIQFHPTALYDKNATSTFLISEAIRGFGAYLRTKNGHRFMLDYDERADLASRDIVSQSIETELKKSGEACVYLDCTHLHPDNFIKHFPMIYRRCKDLGIAIEKDWIPVLPAQHYVCGGIAVDRNGETTIENLFACGESSRTGLHGANRLASNSLLEALVYADNIYNFLIKQTSKNSMHRKEFKTWKPIEECKIDPQYILNTKNALQHLMQNNVGIVRHEKDLLVAKSQLQSWKNEVVAMQKQHQITKDFYELKNMIAVGILIVDQSIARRENRGGFVKI</sequence>
<dbReference type="InterPro" id="IPR027477">
    <property type="entry name" value="Succ_DH/fumarate_Rdtase_cat_sf"/>
</dbReference>
<proteinExistence type="inferred from homology"/>
<comment type="cofactor">
    <cofactor evidence="1 12">
        <name>FAD</name>
        <dbReference type="ChEBI" id="CHEBI:57692"/>
    </cofactor>
</comment>
<dbReference type="Pfam" id="PF00890">
    <property type="entry name" value="FAD_binding_2"/>
    <property type="match status" value="1"/>
</dbReference>
<reference evidence="16 17" key="1">
    <citation type="submission" date="2016-10" db="EMBL/GenBank/DDBJ databases">
        <authorList>
            <person name="de Groot N.N."/>
        </authorList>
    </citation>
    <scope>NUCLEOTIDE SEQUENCE [LARGE SCALE GENOMIC DNA]</scope>
    <source>
        <strain evidence="16 17">CGMCC 1.7031</strain>
    </source>
</reference>
<evidence type="ECO:0000256" key="12">
    <source>
        <dbReference type="RuleBase" id="RU362049"/>
    </source>
</evidence>
<dbReference type="OrthoDB" id="9806724at2"/>
<dbReference type="Proteomes" id="UP000199354">
    <property type="component" value="Unassembled WGS sequence"/>
</dbReference>
<evidence type="ECO:0000259" key="14">
    <source>
        <dbReference type="Pfam" id="PF00890"/>
    </source>
</evidence>
<comment type="similarity">
    <text evidence="3 12">Belongs to the FAD-dependent oxidoreductase 2 family. NadB subfamily.</text>
</comment>
<dbReference type="PANTHER" id="PTHR42716">
    <property type="entry name" value="L-ASPARTATE OXIDASE"/>
    <property type="match status" value="1"/>
</dbReference>
<evidence type="ECO:0000256" key="7">
    <source>
        <dbReference type="ARBA" id="ARBA00022827"/>
    </source>
</evidence>
<dbReference type="InterPro" id="IPR037099">
    <property type="entry name" value="Fum_R/Succ_DH_flav-like_C_sf"/>
</dbReference>
<gene>
    <name evidence="16" type="ORF">SAMN02927903_03001</name>
</gene>
<dbReference type="GO" id="GO:0009435">
    <property type="term" value="P:NAD+ biosynthetic process"/>
    <property type="evidence" value="ECO:0007669"/>
    <property type="project" value="UniProtKB-UniPathway"/>
</dbReference>
<evidence type="ECO:0000259" key="15">
    <source>
        <dbReference type="Pfam" id="PF02910"/>
    </source>
</evidence>
<feature type="active site" description="Proton acceptor" evidence="11">
    <location>
        <position position="278"/>
    </location>
</feature>
<keyword evidence="5 12" id="KW-0285">Flavoprotein</keyword>
<dbReference type="Gene3D" id="3.90.700.10">
    <property type="entry name" value="Succinate dehydrogenase/fumarate reductase flavoprotein, catalytic domain"/>
    <property type="match status" value="1"/>
</dbReference>